<dbReference type="EMBL" id="RXNV01000004">
    <property type="protein sequence ID" value="RTR32240.1"/>
    <property type="molecule type" value="Genomic_DNA"/>
</dbReference>
<reference evidence="2 3" key="1">
    <citation type="submission" date="2018-12" db="EMBL/GenBank/DDBJ databases">
        <authorList>
            <person name="Yu L."/>
        </authorList>
    </citation>
    <scope>NUCLEOTIDE SEQUENCE [LARGE SCALE GENOMIC DNA]</scope>
    <source>
        <strain evidence="2 3">HAW-EB5</strain>
    </source>
</reference>
<feature type="chain" id="PRO_5018615977" evidence="1">
    <location>
        <begin position="22"/>
        <end position="315"/>
    </location>
</feature>
<proteinExistence type="predicted"/>
<evidence type="ECO:0000313" key="3">
    <source>
        <dbReference type="Proteomes" id="UP000282060"/>
    </source>
</evidence>
<organism evidence="2 3">
    <name type="scientific">Shewanella atlantica</name>
    <dbReference type="NCBI Taxonomy" id="271099"/>
    <lineage>
        <taxon>Bacteria</taxon>
        <taxon>Pseudomonadati</taxon>
        <taxon>Pseudomonadota</taxon>
        <taxon>Gammaproteobacteria</taxon>
        <taxon>Alteromonadales</taxon>
        <taxon>Shewanellaceae</taxon>
        <taxon>Shewanella</taxon>
    </lineage>
</organism>
<accession>A0A3S0KK03</accession>
<dbReference type="AlphaFoldDB" id="A0A3S0KK03"/>
<dbReference type="RefSeq" id="WP_126506079.1">
    <property type="nucleotide sequence ID" value="NZ_RXNV01000004.1"/>
</dbReference>
<dbReference type="OrthoDB" id="5566524at2"/>
<dbReference type="InterPro" id="IPR021241">
    <property type="entry name" value="CsiV"/>
</dbReference>
<comment type="caution">
    <text evidence="2">The sequence shown here is derived from an EMBL/GenBank/DDBJ whole genome shotgun (WGS) entry which is preliminary data.</text>
</comment>
<protein>
    <submittedName>
        <fullName evidence="2">Uncharacterized protein</fullName>
    </submittedName>
</protein>
<evidence type="ECO:0000256" key="1">
    <source>
        <dbReference type="SAM" id="SignalP"/>
    </source>
</evidence>
<dbReference type="Pfam" id="PF10972">
    <property type="entry name" value="CsiV"/>
    <property type="match status" value="1"/>
</dbReference>
<feature type="signal peptide" evidence="1">
    <location>
        <begin position="1"/>
        <end position="21"/>
    </location>
</feature>
<evidence type="ECO:0000313" key="2">
    <source>
        <dbReference type="EMBL" id="RTR32240.1"/>
    </source>
</evidence>
<name>A0A3S0KK03_9GAMM</name>
<sequence>MLRQTLLILVGFLSITELAYAQDERWFEVEVYLFERSNADPQEQAPQQVQLGKTSKAVDLISPLFSTNITGASIGLDGCSSHDWATNSDECNQQLKSTQVNHLSQIPSNIFAPEPQYGVPGGPAVLLSDSQNQFQDIINKLSRERGNRSLFHMTWQQSMLPRHKAKPVRLFSGQDYASQYELSGQTVQSHQAESAIPEFDFFGETLSDDKPKPVWKLDGTLNIYLNHYLYVETALNLRKEGIKTVGIMRDNTHLNETLESVTTPFLFAIPLTQNRRVRSDEIHYFDHPDMGMILQIRKMEQPIDRVAEAVSTEIN</sequence>
<keyword evidence="3" id="KW-1185">Reference proteome</keyword>
<keyword evidence="1" id="KW-0732">Signal</keyword>
<dbReference type="Proteomes" id="UP000282060">
    <property type="component" value="Unassembled WGS sequence"/>
</dbReference>
<gene>
    <name evidence="2" type="ORF">EKG39_12485</name>
</gene>